<feature type="signal peptide" evidence="1">
    <location>
        <begin position="1"/>
        <end position="28"/>
    </location>
</feature>
<organism evidence="2 3">
    <name type="scientific">Pseudomonas citrulli</name>
    <dbReference type="NCBI Taxonomy" id="3064347"/>
    <lineage>
        <taxon>Bacteria</taxon>
        <taxon>Pseudomonadati</taxon>
        <taxon>Pseudomonadota</taxon>
        <taxon>Gammaproteobacteria</taxon>
        <taxon>Pseudomonadales</taxon>
        <taxon>Pseudomonadaceae</taxon>
        <taxon>Pseudomonas</taxon>
    </lineage>
</organism>
<name>A0ABT9C5J8_9PSED</name>
<evidence type="ECO:0000256" key="1">
    <source>
        <dbReference type="SAM" id="SignalP"/>
    </source>
</evidence>
<protein>
    <recommendedName>
        <fullName evidence="4">Fap</fullName>
    </recommendedName>
</protein>
<gene>
    <name evidence="2" type="ORF">Q6A48_22810</name>
</gene>
<keyword evidence="3" id="KW-1185">Reference proteome</keyword>
<accession>A0ABT9C5J8</accession>
<reference evidence="2 3" key="1">
    <citation type="submission" date="2023-07" db="EMBL/GenBank/DDBJ databases">
        <title>Identification of four novel Pseudomonas species associated with bacterial leaf spot of cucurbits.</title>
        <authorList>
            <person name="Fullem K.R."/>
        </authorList>
    </citation>
    <scope>NUCLEOTIDE SEQUENCE [LARGE SCALE GENOMIC DNA]</scope>
    <source>
        <strain evidence="2 3">K18</strain>
    </source>
</reference>
<evidence type="ECO:0000313" key="2">
    <source>
        <dbReference type="EMBL" id="MDO7899726.1"/>
    </source>
</evidence>
<comment type="caution">
    <text evidence="2">The sequence shown here is derived from an EMBL/GenBank/DDBJ whole genome shotgun (WGS) entry which is preliminary data.</text>
</comment>
<dbReference type="Proteomes" id="UP001228019">
    <property type="component" value="Unassembled WGS sequence"/>
</dbReference>
<evidence type="ECO:0008006" key="4">
    <source>
        <dbReference type="Google" id="ProtNLM"/>
    </source>
</evidence>
<dbReference type="EMBL" id="JAUQOP010000048">
    <property type="protein sequence ID" value="MDO7899726.1"/>
    <property type="molecule type" value="Genomic_DNA"/>
</dbReference>
<proteinExistence type="predicted"/>
<evidence type="ECO:0000313" key="3">
    <source>
        <dbReference type="Proteomes" id="UP001228019"/>
    </source>
</evidence>
<feature type="chain" id="PRO_5046784301" description="Fap" evidence="1">
    <location>
        <begin position="29"/>
        <end position="148"/>
    </location>
</feature>
<keyword evidence="1" id="KW-0732">Signal</keyword>
<sequence length="148" mass="14646">MGTFERSLTCLLLIGCATSAAFSPPVQAEGNGVIVLSRDVQPIPIGRNGGKDPYPTTVNANPADRIHQATTSTELSDGEFASVASGASIRGTVNPSTGMQGLNVVTNPNGMPGMSAGHGGGSGSAISGTINRSLSAGLAPLGRLAGGQ</sequence>
<dbReference type="RefSeq" id="WP_304556638.1">
    <property type="nucleotide sequence ID" value="NZ_JAUQOP010000048.1"/>
</dbReference>